<dbReference type="Proteomes" id="UP000007014">
    <property type="component" value="Chromosome 12"/>
</dbReference>
<accession>M1VIC7</accession>
<dbReference type="Gramene" id="CML213CT">
    <property type="protein sequence ID" value="CML213CT"/>
    <property type="gene ID" value="CML213C"/>
</dbReference>
<dbReference type="PROSITE" id="PS50089">
    <property type="entry name" value="ZF_RING_2"/>
    <property type="match status" value="1"/>
</dbReference>
<sequence>MVKLPTLRRSIRDQVRRLRSLQRSESVCDANRLKALESFMDAVEAADVEMLFRKGDWDMVIFALNDIIWNAPLEVAARGASVLSRTNRRLLAVHGALHEQPPGRALTTPILVAERSERLTRLAAFARTRVLTLPVLIRRLFRAVLDAPAANSEACTLLQNAVFSCLSTNCGTQDAQHSQISLSSRLSQLIYSLVCFAYEVDQASLDVLLDHVCAIWRSVATEPSGWNAPLPWMLEAPSSITDAFWASSAPCLERQCDMATASVHAVLAALLSDMKLAADAQRRLLYRIHSMIQELRAARDSFHVAPVSSIPYASEWFFEALTTRLVDEPQLVCLILSKLCGFEDDNPDTSAMLLVSQTQMRCLVRTITLRHLLRQAEACEAAARILLLLLSSSVVVKNLEACDFALCIFVACLMLSDARNYPGVHQSRSVAATNGLEDRTTVQGENWRHQYGDLLLSALVSVFGDTQLRPVLLFNMLHYRCSKAMIRFLGTGGEINIRDAFAVSVLRDEQHIAAQVQAALGQTRERLESLFAEEPVPEYNEAFPQIRSALHAAASAVEQGVRSACTASAIMKQGEAGAGCVSISSVSEATRPSMASWAWTAALSVYAREYQDAAPHFADASHASDFSCSPADVYAALNTLHGLLAEEIVIEARKATDAAWRYERLRIQKAAELEILRKLLDEADAAKRELEQSTQCPVCFERLHAPSALVPCGHVLCKSCFVTLTTTLEEHLCPTCRQVFDPISALRIHLN</sequence>
<evidence type="ECO:0000313" key="5">
    <source>
        <dbReference type="Proteomes" id="UP000007014"/>
    </source>
</evidence>
<dbReference type="HOGENOM" id="CLU_370626_0_0_1"/>
<dbReference type="STRING" id="280699.M1VIC7"/>
<dbReference type="InterPro" id="IPR013083">
    <property type="entry name" value="Znf_RING/FYVE/PHD"/>
</dbReference>
<evidence type="ECO:0000259" key="3">
    <source>
        <dbReference type="PROSITE" id="PS50089"/>
    </source>
</evidence>
<gene>
    <name evidence="4" type="ORF">CYME_CML213C</name>
</gene>
<organism evidence="4 5">
    <name type="scientific">Cyanidioschyzon merolae (strain NIES-3377 / 10D)</name>
    <name type="common">Unicellular red alga</name>
    <dbReference type="NCBI Taxonomy" id="280699"/>
    <lineage>
        <taxon>Eukaryota</taxon>
        <taxon>Rhodophyta</taxon>
        <taxon>Bangiophyceae</taxon>
        <taxon>Cyanidiales</taxon>
        <taxon>Cyanidiaceae</taxon>
        <taxon>Cyanidioschyzon</taxon>
    </lineage>
</organism>
<keyword evidence="1" id="KW-0479">Metal-binding</keyword>
<dbReference type="GeneID" id="16994634"/>
<dbReference type="Gene3D" id="3.30.40.10">
    <property type="entry name" value="Zinc/RING finger domain, C3HC4 (zinc finger)"/>
    <property type="match status" value="1"/>
</dbReference>
<keyword evidence="1" id="KW-0863">Zinc-finger</keyword>
<keyword evidence="5" id="KW-1185">Reference proteome</keyword>
<proteinExistence type="predicted"/>
<dbReference type="SUPFAM" id="SSF57850">
    <property type="entry name" value="RING/U-box"/>
    <property type="match status" value="1"/>
</dbReference>
<name>M1VIC7_CYAM1</name>
<dbReference type="OrthoDB" id="6270329at2759"/>
<keyword evidence="1" id="KW-0862">Zinc</keyword>
<dbReference type="InterPro" id="IPR001841">
    <property type="entry name" value="Znf_RING"/>
</dbReference>
<dbReference type="AlphaFoldDB" id="M1VIC7"/>
<dbReference type="SMART" id="SM00184">
    <property type="entry name" value="RING"/>
    <property type="match status" value="1"/>
</dbReference>
<feature type="domain" description="RING-type" evidence="3">
    <location>
        <begin position="696"/>
        <end position="737"/>
    </location>
</feature>
<dbReference type="RefSeq" id="XP_005536844.1">
    <property type="nucleotide sequence ID" value="XM_005536787.1"/>
</dbReference>
<protein>
    <recommendedName>
        <fullName evidence="3">RING-type domain-containing protein</fullName>
    </recommendedName>
</protein>
<evidence type="ECO:0000256" key="2">
    <source>
        <dbReference type="SAM" id="Coils"/>
    </source>
</evidence>
<reference evidence="4 5" key="1">
    <citation type="journal article" date="2004" name="Nature">
        <title>Genome sequence of the ultrasmall unicellular red alga Cyanidioschyzon merolae 10D.</title>
        <authorList>
            <person name="Matsuzaki M."/>
            <person name="Misumi O."/>
            <person name="Shin-i T."/>
            <person name="Maruyama S."/>
            <person name="Takahara M."/>
            <person name="Miyagishima S."/>
            <person name="Mori T."/>
            <person name="Nishida K."/>
            <person name="Yagisawa F."/>
            <person name="Nishida K."/>
            <person name="Yoshida Y."/>
            <person name="Nishimura Y."/>
            <person name="Nakao S."/>
            <person name="Kobayashi T."/>
            <person name="Momoyama Y."/>
            <person name="Higashiyama T."/>
            <person name="Minoda A."/>
            <person name="Sano M."/>
            <person name="Nomoto H."/>
            <person name="Oishi K."/>
            <person name="Hayashi H."/>
            <person name="Ohta F."/>
            <person name="Nishizaka S."/>
            <person name="Haga S."/>
            <person name="Miura S."/>
            <person name="Morishita T."/>
            <person name="Kabeya Y."/>
            <person name="Terasawa K."/>
            <person name="Suzuki Y."/>
            <person name="Ishii Y."/>
            <person name="Asakawa S."/>
            <person name="Takano H."/>
            <person name="Ohta N."/>
            <person name="Kuroiwa H."/>
            <person name="Tanaka K."/>
            <person name="Shimizu N."/>
            <person name="Sugano S."/>
            <person name="Sato N."/>
            <person name="Nozaki H."/>
            <person name="Ogasawara N."/>
            <person name="Kohara Y."/>
            <person name="Kuroiwa T."/>
        </authorList>
    </citation>
    <scope>NUCLEOTIDE SEQUENCE [LARGE SCALE GENOMIC DNA]</scope>
    <source>
        <strain evidence="4 5">10D</strain>
    </source>
</reference>
<keyword evidence="2" id="KW-0175">Coiled coil</keyword>
<dbReference type="GO" id="GO:0008270">
    <property type="term" value="F:zinc ion binding"/>
    <property type="evidence" value="ECO:0007669"/>
    <property type="project" value="UniProtKB-KW"/>
</dbReference>
<feature type="coiled-coil region" evidence="2">
    <location>
        <begin position="662"/>
        <end position="696"/>
    </location>
</feature>
<evidence type="ECO:0000313" key="4">
    <source>
        <dbReference type="EMBL" id="BAM80808.1"/>
    </source>
</evidence>
<dbReference type="EMBL" id="AP006494">
    <property type="protein sequence ID" value="BAM80808.1"/>
    <property type="molecule type" value="Genomic_DNA"/>
</dbReference>
<dbReference type="KEGG" id="cme:CYME_CML213C"/>
<dbReference type="Pfam" id="PF13923">
    <property type="entry name" value="zf-C3HC4_2"/>
    <property type="match status" value="1"/>
</dbReference>
<evidence type="ECO:0000256" key="1">
    <source>
        <dbReference type="PROSITE-ProRule" id="PRU00175"/>
    </source>
</evidence>
<reference evidence="4 5" key="2">
    <citation type="journal article" date="2007" name="BMC Biol.">
        <title>A 100%-complete sequence reveals unusually simple genomic features in the hot-spring red alga Cyanidioschyzon merolae.</title>
        <authorList>
            <person name="Nozaki H."/>
            <person name="Takano H."/>
            <person name="Misumi O."/>
            <person name="Terasawa K."/>
            <person name="Matsuzaki M."/>
            <person name="Maruyama S."/>
            <person name="Nishida K."/>
            <person name="Yagisawa F."/>
            <person name="Yoshida Y."/>
            <person name="Fujiwara T."/>
            <person name="Takio S."/>
            <person name="Tamura K."/>
            <person name="Chung S.J."/>
            <person name="Nakamura S."/>
            <person name="Kuroiwa H."/>
            <person name="Tanaka K."/>
            <person name="Sato N."/>
            <person name="Kuroiwa T."/>
        </authorList>
    </citation>
    <scope>NUCLEOTIDE SEQUENCE [LARGE SCALE GENOMIC DNA]</scope>
    <source>
        <strain evidence="4 5">10D</strain>
    </source>
</reference>